<name>A0A926IQY6_9BACT</name>
<keyword evidence="2" id="KW-1185">Reference proteome</keyword>
<dbReference type="Gene3D" id="3.90.1720.10">
    <property type="entry name" value="endopeptidase domain like (from Nostoc punctiforme)"/>
    <property type="match status" value="1"/>
</dbReference>
<comment type="caution">
    <text evidence="1">The sequence shown here is derived from an EMBL/GenBank/DDBJ whole genome shotgun (WGS) entry which is preliminary data.</text>
</comment>
<evidence type="ECO:0000313" key="2">
    <source>
        <dbReference type="Proteomes" id="UP000651085"/>
    </source>
</evidence>
<proteinExistence type="predicted"/>
<dbReference type="InterPro" id="IPR038765">
    <property type="entry name" value="Papain-like_cys_pep_sf"/>
</dbReference>
<sequence length="332" mass="37650">MITEKRIGIENLRVGDILVFPAPEGSKLSQAIALLTDSSVSHAALMYKIEDELLIAESTLEGIRLTPLPDEMPFIRRYHLNAEELNKLLNSIEYYIQDKTDYAYIDLVLLGILLVYKKFSKKTLTNKIFYTFLEYIARLLAETVNNLLSKGKNPMVCSQYVAQCYLDAECPLKFNKMVVDWDYSTKLLKRTRGNDRISLITLLGDTPYLSNTRVESNVNMLNMSEESEIFNDFIHLIKSEKNAGIKKGARKEQHVEISEQPSMCGSEILDLSDLVAPAREIANSLNLILTDKSVVNKIHPMNGSYEKEVFFVTPADLYLNCSNVEPIGQLSF</sequence>
<dbReference type="EMBL" id="JACRTF010000001">
    <property type="protein sequence ID" value="MBC8594839.1"/>
    <property type="molecule type" value="Genomic_DNA"/>
</dbReference>
<dbReference type="RefSeq" id="WP_262435928.1">
    <property type="nucleotide sequence ID" value="NZ_JACRTF010000001.1"/>
</dbReference>
<dbReference type="SUPFAM" id="SSF54001">
    <property type="entry name" value="Cysteine proteinases"/>
    <property type="match status" value="1"/>
</dbReference>
<gene>
    <name evidence="1" type="ORF">H8744_16640</name>
</gene>
<reference evidence="1" key="1">
    <citation type="submission" date="2020-08" db="EMBL/GenBank/DDBJ databases">
        <title>Genome public.</title>
        <authorList>
            <person name="Liu C."/>
            <person name="Sun Q."/>
        </authorList>
    </citation>
    <scope>NUCLEOTIDE SEQUENCE</scope>
    <source>
        <strain evidence="1">N12</strain>
    </source>
</reference>
<evidence type="ECO:0000313" key="1">
    <source>
        <dbReference type="EMBL" id="MBC8594839.1"/>
    </source>
</evidence>
<dbReference type="AlphaFoldDB" id="A0A926IQY6"/>
<accession>A0A926IQY6</accession>
<organism evidence="1 2">
    <name type="scientific">Jilunia laotingensis</name>
    <dbReference type="NCBI Taxonomy" id="2763675"/>
    <lineage>
        <taxon>Bacteria</taxon>
        <taxon>Pseudomonadati</taxon>
        <taxon>Bacteroidota</taxon>
        <taxon>Bacteroidia</taxon>
        <taxon>Bacteroidales</taxon>
        <taxon>Bacteroidaceae</taxon>
        <taxon>Jilunia</taxon>
    </lineage>
</organism>
<dbReference type="Proteomes" id="UP000651085">
    <property type="component" value="Unassembled WGS sequence"/>
</dbReference>
<protein>
    <submittedName>
        <fullName evidence="1">Uncharacterized protein</fullName>
    </submittedName>
</protein>